<feature type="domain" description="Glycosyl transferase family 1" evidence="1">
    <location>
        <begin position="225"/>
        <end position="369"/>
    </location>
</feature>
<gene>
    <name evidence="4" type="primary">gtr1</name>
    <name evidence="4" type="ORF">EPIR_1323</name>
</gene>
<organism evidence="4 5">
    <name type="scientific">Erwinia piriflorinigrans CFBP 5888</name>
    <dbReference type="NCBI Taxonomy" id="1161919"/>
    <lineage>
        <taxon>Bacteria</taxon>
        <taxon>Pseudomonadati</taxon>
        <taxon>Pseudomonadota</taxon>
        <taxon>Gammaproteobacteria</taxon>
        <taxon>Enterobacterales</taxon>
        <taxon>Erwiniaceae</taxon>
        <taxon>Erwinia</taxon>
    </lineage>
</organism>
<dbReference type="AlphaFoldDB" id="V5Z5Y8"/>
<keyword evidence="5" id="KW-1185">Reference proteome</keyword>
<dbReference type="InterPro" id="IPR001173">
    <property type="entry name" value="Glyco_trans_2-like"/>
</dbReference>
<keyword evidence="4" id="KW-0808">Transferase</keyword>
<dbReference type="InterPro" id="IPR029044">
    <property type="entry name" value="Nucleotide-diphossugar_trans"/>
</dbReference>
<proteinExistence type="predicted"/>
<dbReference type="Pfam" id="PF00534">
    <property type="entry name" value="Glycos_transf_1"/>
    <property type="match status" value="1"/>
</dbReference>
<evidence type="ECO:0000313" key="4">
    <source>
        <dbReference type="EMBL" id="CCG86688.1"/>
    </source>
</evidence>
<dbReference type="GO" id="GO:0016758">
    <property type="term" value="F:hexosyltransferase activity"/>
    <property type="evidence" value="ECO:0007669"/>
    <property type="project" value="UniProtKB-ARBA"/>
</dbReference>
<evidence type="ECO:0000313" key="5">
    <source>
        <dbReference type="Proteomes" id="UP000018217"/>
    </source>
</evidence>
<dbReference type="PANTHER" id="PTHR22916">
    <property type="entry name" value="GLYCOSYLTRANSFERASE"/>
    <property type="match status" value="1"/>
</dbReference>
<dbReference type="Proteomes" id="UP000018217">
    <property type="component" value="Unassembled WGS sequence"/>
</dbReference>
<evidence type="ECO:0000259" key="2">
    <source>
        <dbReference type="Pfam" id="PF00535"/>
    </source>
</evidence>
<dbReference type="Pfam" id="PF10111">
    <property type="entry name" value="Glyco_tranf_2_2"/>
    <property type="match status" value="1"/>
</dbReference>
<reference evidence="4 5" key="1">
    <citation type="journal article" date="2013" name="Syst. Appl. Microbiol.">
        <title>Phylogenetic position and virulence apparatus of the pear flower necrosis pathogen Erwinia piriflorinigrans CFBP 5888T as assessed by comparative genomics.</title>
        <authorList>
            <person name="Smits T.H."/>
            <person name="Rezzonico F."/>
            <person name="Lopez M.M."/>
            <person name="Blom J."/>
            <person name="Goesmann A."/>
            <person name="Frey J.E."/>
            <person name="Duffy B."/>
        </authorList>
    </citation>
    <scope>NUCLEOTIDE SEQUENCE [LARGE SCALE GENOMIC DNA]</scope>
    <source>
        <strain evidence="5">CFBP5888</strain>
    </source>
</reference>
<dbReference type="OrthoDB" id="6813549at2"/>
<sequence>MKKILLMTPDIEGPVRNGGIGTAFTSLAACLSGQGYEVDILYTCGEYLESSEKSFDDWSIFYKKQNINLLSTAVTKEINIDSPYFRKKSYSIYLWLKEKNHYDCVIACEWQADLYYSLLSKKNGTDFANTYFIVNAHSSTLWADEGSYQLPYDQNHLELYYMEKSVVEMADHVVSPSSYLLDWMKSKNWELPKNSEVILNCAPFQGFDKKSPVMKTTGQSTARNTIELVFFGRLETRKGLDIFLRALKNLKDEDIVNISAVTFLGKNVPYGSIDSHTHIKLNTEALDLPIKIITDYDRTNANEYIKRNDVLVITPSLVENSPYTVYECLINKVNFISSNVGGIPELIPAEFHDEILFSPTPNDLYGQIKSRIKKFKCAPGLVSSQGKIVNSWINVIENAEKTEFKKISEHHNPLVSICITHYDRAHLLHQAIASIKAQTYSNIEVILVDDGSKLPESKKYLDLLERDFSSRKWKIIRSSNNYLGAARNLASRHATGDYLLFMDDDNVAKPHEVEVFVTAALNSGADILTTPSDLIFGDEFPSPFRRTTHCWLPLGPDLNVAGFNNCFGDANALIKKDTFISLGGFTEDYGIGHEDWEFFSKAVLAGYKLNLVPEPLFWYRVAKTGMLISGNKSKNNYRSYRPFSNDSIRYNHAVGLIPSFIERINQLEAENDFLRSNNTNVFVEREHIEPSYSIGESLDNLHERVDALISQQRDGWANDRFNALNDKLSQINYLIHQKESLLCRRHLSKIRNFIKIKK</sequence>
<evidence type="ECO:0000259" key="3">
    <source>
        <dbReference type="Pfam" id="PF10111"/>
    </source>
</evidence>
<dbReference type="PANTHER" id="PTHR22916:SF30">
    <property type="entry name" value="IPT_TIG DOMAIN-CONTAINING PROTEIN"/>
    <property type="match status" value="1"/>
</dbReference>
<dbReference type="CDD" id="cd03801">
    <property type="entry name" value="GT4_PimA-like"/>
    <property type="match status" value="1"/>
</dbReference>
<dbReference type="Gene3D" id="3.90.550.10">
    <property type="entry name" value="Spore Coat Polysaccharide Biosynthesis Protein SpsA, Chain A"/>
    <property type="match status" value="1"/>
</dbReference>
<dbReference type="SUPFAM" id="SSF53448">
    <property type="entry name" value="Nucleotide-diphospho-sugar transferases"/>
    <property type="match status" value="1"/>
</dbReference>
<evidence type="ECO:0000259" key="1">
    <source>
        <dbReference type="Pfam" id="PF00534"/>
    </source>
</evidence>
<dbReference type="InterPro" id="IPR019290">
    <property type="entry name" value="GlycosylTrfase-like_prok"/>
</dbReference>
<dbReference type="Pfam" id="PF00535">
    <property type="entry name" value="Glycos_transf_2"/>
    <property type="match status" value="1"/>
</dbReference>
<name>V5Z5Y8_9GAMM</name>
<dbReference type="SUPFAM" id="SSF53756">
    <property type="entry name" value="UDP-Glycosyltransferase/glycogen phosphorylase"/>
    <property type="match status" value="1"/>
</dbReference>
<accession>V5Z5Y8</accession>
<comment type="caution">
    <text evidence="4">The sequence shown here is derived from an EMBL/GenBank/DDBJ whole genome shotgun (WGS) entry which is preliminary data.</text>
</comment>
<feature type="domain" description="Glycosyltransferase 2-like" evidence="2">
    <location>
        <begin position="416"/>
        <end position="548"/>
    </location>
</feature>
<dbReference type="STRING" id="1161919.EPIR_1323"/>
<dbReference type="PROSITE" id="PS51257">
    <property type="entry name" value="PROKAR_LIPOPROTEIN"/>
    <property type="match status" value="1"/>
</dbReference>
<dbReference type="Gene3D" id="3.40.50.2000">
    <property type="entry name" value="Glycogen Phosphorylase B"/>
    <property type="match status" value="2"/>
</dbReference>
<feature type="domain" description="Glycosyltransferase 2-like prokaryotic type" evidence="3">
    <location>
        <begin position="570"/>
        <end position="656"/>
    </location>
</feature>
<dbReference type="InterPro" id="IPR001296">
    <property type="entry name" value="Glyco_trans_1"/>
</dbReference>
<dbReference type="CDD" id="cd00761">
    <property type="entry name" value="Glyco_tranf_GTA_type"/>
    <property type="match status" value="1"/>
</dbReference>
<dbReference type="EMBL" id="CAHS01000014">
    <property type="protein sequence ID" value="CCG86688.1"/>
    <property type="molecule type" value="Genomic_DNA"/>
</dbReference>
<dbReference type="RefSeq" id="WP_023654496.1">
    <property type="nucleotide sequence ID" value="NZ_CAHS01000014.1"/>
</dbReference>
<protein>
    <submittedName>
        <fullName evidence="4">Glycosyl transferase family 2 protein</fullName>
    </submittedName>
</protein>